<feature type="transmembrane region" description="Helical" evidence="1">
    <location>
        <begin position="22"/>
        <end position="45"/>
    </location>
</feature>
<dbReference type="EMBL" id="UGSJ01000001">
    <property type="protein sequence ID" value="SUA90342.1"/>
    <property type="molecule type" value="Genomic_DNA"/>
</dbReference>
<keyword evidence="1" id="KW-1133">Transmembrane helix</keyword>
<reference evidence="2 3" key="1">
    <citation type="submission" date="2018-06" db="EMBL/GenBank/DDBJ databases">
        <authorList>
            <consortium name="Pathogen Informatics"/>
            <person name="Doyle S."/>
        </authorList>
    </citation>
    <scope>NUCLEOTIDE SEQUENCE [LARGE SCALE GENOMIC DNA]</scope>
    <source>
        <strain evidence="2 3">NCTC13159</strain>
    </source>
</reference>
<dbReference type="AlphaFoldDB" id="A0AAJ4ZBM7"/>
<name>A0AAJ4ZBM7_PANPU</name>
<evidence type="ECO:0000256" key="1">
    <source>
        <dbReference type="SAM" id="Phobius"/>
    </source>
</evidence>
<sequence length="81" mass="8684">MTWHAVLASLPLMARLGFAPNFQTVIGFGLGGASSFDLAPVASIARRSYRPRRPPLPIHSTSRANIVMSGADVRSSASDFR</sequence>
<keyword evidence="1" id="KW-0472">Membrane</keyword>
<organism evidence="2 3">
    <name type="scientific">Pandoraea pulmonicola</name>
    <dbReference type="NCBI Taxonomy" id="93221"/>
    <lineage>
        <taxon>Bacteria</taxon>
        <taxon>Pseudomonadati</taxon>
        <taxon>Pseudomonadota</taxon>
        <taxon>Betaproteobacteria</taxon>
        <taxon>Burkholderiales</taxon>
        <taxon>Burkholderiaceae</taxon>
        <taxon>Pandoraea</taxon>
    </lineage>
</organism>
<keyword evidence="1" id="KW-0812">Transmembrane</keyword>
<dbReference type="Proteomes" id="UP000254589">
    <property type="component" value="Unassembled WGS sequence"/>
</dbReference>
<comment type="caution">
    <text evidence="2">The sequence shown here is derived from an EMBL/GenBank/DDBJ whole genome shotgun (WGS) entry which is preliminary data.</text>
</comment>
<proteinExistence type="predicted"/>
<protein>
    <submittedName>
        <fullName evidence="2">Uncharacterized protein</fullName>
    </submittedName>
</protein>
<gene>
    <name evidence="2" type="ORF">NCTC13159_01825</name>
</gene>
<evidence type="ECO:0000313" key="3">
    <source>
        <dbReference type="Proteomes" id="UP000254589"/>
    </source>
</evidence>
<evidence type="ECO:0000313" key="2">
    <source>
        <dbReference type="EMBL" id="SUA90342.1"/>
    </source>
</evidence>
<accession>A0AAJ4ZBM7</accession>